<feature type="domain" description="Response regulatory" evidence="6">
    <location>
        <begin position="33"/>
        <end position="149"/>
    </location>
</feature>
<dbReference type="AlphaFoldDB" id="A0A561EXY8"/>
<reference evidence="7 8" key="1">
    <citation type="submission" date="2019-06" db="EMBL/GenBank/DDBJ databases">
        <title>Sequencing the genomes of 1000 actinobacteria strains.</title>
        <authorList>
            <person name="Klenk H.-P."/>
        </authorList>
    </citation>
    <scope>NUCLEOTIDE SEQUENCE [LARGE SCALE GENOMIC DNA]</scope>
    <source>
        <strain evidence="7 8">DSM 41649</strain>
    </source>
</reference>
<dbReference type="EMBL" id="VIVR01000001">
    <property type="protein sequence ID" value="TWE20476.1"/>
    <property type="molecule type" value="Genomic_DNA"/>
</dbReference>
<dbReference type="CDD" id="cd06170">
    <property type="entry name" value="LuxR_C_like"/>
    <property type="match status" value="1"/>
</dbReference>
<dbReference type="InterPro" id="IPR039420">
    <property type="entry name" value="WalR-like"/>
</dbReference>
<name>A0A561EXY8_9ACTN</name>
<dbReference type="SUPFAM" id="SSF46894">
    <property type="entry name" value="C-terminal effector domain of the bipartite response regulators"/>
    <property type="match status" value="1"/>
</dbReference>
<dbReference type="InterPro" id="IPR011006">
    <property type="entry name" value="CheY-like_superfamily"/>
</dbReference>
<dbReference type="InterPro" id="IPR058245">
    <property type="entry name" value="NreC/VraR/RcsB-like_REC"/>
</dbReference>
<dbReference type="GO" id="GO:0006355">
    <property type="term" value="P:regulation of DNA-templated transcription"/>
    <property type="evidence" value="ECO:0007669"/>
    <property type="project" value="InterPro"/>
</dbReference>
<evidence type="ECO:0000256" key="4">
    <source>
        <dbReference type="SAM" id="MobiDB-lite"/>
    </source>
</evidence>
<dbReference type="Pfam" id="PF00072">
    <property type="entry name" value="Response_reg"/>
    <property type="match status" value="1"/>
</dbReference>
<dbReference type="SMART" id="SM00448">
    <property type="entry name" value="REC"/>
    <property type="match status" value="1"/>
</dbReference>
<keyword evidence="1 3" id="KW-0597">Phosphoprotein</keyword>
<proteinExistence type="predicted"/>
<feature type="region of interest" description="Disordered" evidence="4">
    <location>
        <begin position="1"/>
        <end position="29"/>
    </location>
</feature>
<dbReference type="GO" id="GO:0003677">
    <property type="term" value="F:DNA binding"/>
    <property type="evidence" value="ECO:0007669"/>
    <property type="project" value="UniProtKB-KW"/>
</dbReference>
<dbReference type="Gene3D" id="3.40.50.2300">
    <property type="match status" value="1"/>
</dbReference>
<dbReference type="GO" id="GO:0000160">
    <property type="term" value="P:phosphorelay signal transduction system"/>
    <property type="evidence" value="ECO:0007669"/>
    <property type="project" value="InterPro"/>
</dbReference>
<dbReference type="PROSITE" id="PS50043">
    <property type="entry name" value="HTH_LUXR_2"/>
    <property type="match status" value="1"/>
</dbReference>
<dbReference type="CDD" id="cd17535">
    <property type="entry name" value="REC_NarL-like"/>
    <property type="match status" value="1"/>
</dbReference>
<evidence type="ECO:0000313" key="7">
    <source>
        <dbReference type="EMBL" id="TWE20476.1"/>
    </source>
</evidence>
<dbReference type="RefSeq" id="WP_211785871.1">
    <property type="nucleotide sequence ID" value="NZ_BAAABR010000047.1"/>
</dbReference>
<organism evidence="7 8">
    <name type="scientific">Kitasatospora atroaurantiaca</name>
    <dbReference type="NCBI Taxonomy" id="285545"/>
    <lineage>
        <taxon>Bacteria</taxon>
        <taxon>Bacillati</taxon>
        <taxon>Actinomycetota</taxon>
        <taxon>Actinomycetes</taxon>
        <taxon>Kitasatosporales</taxon>
        <taxon>Streptomycetaceae</taxon>
        <taxon>Kitasatospora</taxon>
    </lineage>
</organism>
<evidence type="ECO:0000259" key="6">
    <source>
        <dbReference type="PROSITE" id="PS50110"/>
    </source>
</evidence>
<dbReference type="SMART" id="SM00421">
    <property type="entry name" value="HTH_LUXR"/>
    <property type="match status" value="1"/>
</dbReference>
<accession>A0A561EXY8</accession>
<dbReference type="Proteomes" id="UP000318416">
    <property type="component" value="Unassembled WGS sequence"/>
</dbReference>
<dbReference type="Pfam" id="PF00196">
    <property type="entry name" value="GerE"/>
    <property type="match status" value="1"/>
</dbReference>
<feature type="modified residue" description="4-aspartylphosphate" evidence="3">
    <location>
        <position position="84"/>
    </location>
</feature>
<protein>
    <submittedName>
        <fullName evidence="7">Two-component system response regulator DesR</fullName>
    </submittedName>
</protein>
<sequence length="231" mass="23917">MTTALDRPLRPAPPITTARPAPPITTARPAPTRILLADGHQLFRSGLGALLDRENDLAVVAETGSGEEAAAEAASTRPAVAVVDLDVPGPGGLATARLIRDGSPDTAVLLLTGLPRTTDLQRALADGVAGVLLKTVAPGPLISAVRELARGGRVYDPSLVVDVVRTGGTTLTPRELTVLGHIAEGSTIGEVAATLSLSQGTVRNYVSAVIAKTRARNRCDAIRIARERGWL</sequence>
<evidence type="ECO:0000256" key="1">
    <source>
        <dbReference type="ARBA" id="ARBA00022553"/>
    </source>
</evidence>
<dbReference type="PANTHER" id="PTHR43214:SF42">
    <property type="entry name" value="TRANSCRIPTIONAL REGULATORY PROTEIN DESR"/>
    <property type="match status" value="1"/>
</dbReference>
<dbReference type="PROSITE" id="PS50110">
    <property type="entry name" value="RESPONSE_REGULATORY"/>
    <property type="match status" value="1"/>
</dbReference>
<keyword evidence="8" id="KW-1185">Reference proteome</keyword>
<gene>
    <name evidence="7" type="ORF">FB465_5630</name>
</gene>
<feature type="compositionally biased region" description="Low complexity" evidence="4">
    <location>
        <begin position="15"/>
        <end position="29"/>
    </location>
</feature>
<evidence type="ECO:0000256" key="2">
    <source>
        <dbReference type="ARBA" id="ARBA00023125"/>
    </source>
</evidence>
<dbReference type="SUPFAM" id="SSF52172">
    <property type="entry name" value="CheY-like"/>
    <property type="match status" value="1"/>
</dbReference>
<keyword evidence="2" id="KW-0238">DNA-binding</keyword>
<dbReference type="InterPro" id="IPR000792">
    <property type="entry name" value="Tscrpt_reg_LuxR_C"/>
</dbReference>
<evidence type="ECO:0000259" key="5">
    <source>
        <dbReference type="PROSITE" id="PS50043"/>
    </source>
</evidence>
<evidence type="ECO:0000256" key="3">
    <source>
        <dbReference type="PROSITE-ProRule" id="PRU00169"/>
    </source>
</evidence>
<comment type="caution">
    <text evidence="7">The sequence shown here is derived from an EMBL/GenBank/DDBJ whole genome shotgun (WGS) entry which is preliminary data.</text>
</comment>
<dbReference type="PANTHER" id="PTHR43214">
    <property type="entry name" value="TWO-COMPONENT RESPONSE REGULATOR"/>
    <property type="match status" value="1"/>
</dbReference>
<evidence type="ECO:0000313" key="8">
    <source>
        <dbReference type="Proteomes" id="UP000318416"/>
    </source>
</evidence>
<feature type="domain" description="HTH luxR-type" evidence="5">
    <location>
        <begin position="164"/>
        <end position="229"/>
    </location>
</feature>
<dbReference type="InterPro" id="IPR001789">
    <property type="entry name" value="Sig_transdc_resp-reg_receiver"/>
</dbReference>
<dbReference type="InterPro" id="IPR016032">
    <property type="entry name" value="Sig_transdc_resp-reg_C-effctor"/>
</dbReference>
<dbReference type="PRINTS" id="PR00038">
    <property type="entry name" value="HTHLUXR"/>
</dbReference>